<feature type="transmembrane region" description="Helical" evidence="1">
    <location>
        <begin position="139"/>
        <end position="161"/>
    </location>
</feature>
<feature type="transmembrane region" description="Helical" evidence="1">
    <location>
        <begin position="200"/>
        <end position="222"/>
    </location>
</feature>
<dbReference type="AlphaFoldDB" id="A0AAE4B8N3"/>
<sequence>MLHYIKLELRKSHMKHYIQASMIASIVLLVFIYFVAFVAQVEQEIGFQQYPNIYLLTSIVWMIFFSIVTALMYCRVMVTALKEHEPHSSSLKASLLSRMVWMLCFSTIAMLCSIIPSFVVFSVTETFFPLVQDALTADVMFTVIKTYLVFTCCINGIGMIAMRVGLMKKSTSMTILTAIVLCAVLGNLLIAFYGNDQMNFILSGVMIAAVLIVILELWGSIIRLQGR</sequence>
<evidence type="ECO:0000313" key="3">
    <source>
        <dbReference type="Proteomes" id="UP001182042"/>
    </source>
</evidence>
<keyword evidence="1" id="KW-0812">Transmembrane</keyword>
<feature type="transmembrane region" description="Helical" evidence="1">
    <location>
        <begin position="53"/>
        <end position="78"/>
    </location>
</feature>
<organism evidence="2 3">
    <name type="scientific">Bacillus pumilus</name>
    <name type="common">Bacillus mesentericus</name>
    <dbReference type="NCBI Taxonomy" id="1408"/>
    <lineage>
        <taxon>Bacteria</taxon>
        <taxon>Bacillati</taxon>
        <taxon>Bacillota</taxon>
        <taxon>Bacilli</taxon>
        <taxon>Bacillales</taxon>
        <taxon>Bacillaceae</taxon>
        <taxon>Bacillus</taxon>
    </lineage>
</organism>
<evidence type="ECO:0000313" key="2">
    <source>
        <dbReference type="EMBL" id="MDR4251646.1"/>
    </source>
</evidence>
<reference evidence="2" key="1">
    <citation type="submission" date="2019-07" db="EMBL/GenBank/DDBJ databases">
        <title>Phylogenomic Reclassification of ATCC Bacillus Strains and Various Taxa within the Genus Bacillus.</title>
        <authorList>
            <person name="Riojas M.A."/>
            <person name="Frank A.M."/>
            <person name="Fenn S.L."/>
            <person name="King S."/>
            <person name="Brower S."/>
            <person name="Hazbon M.H."/>
        </authorList>
    </citation>
    <scope>NUCLEOTIDE SEQUENCE</scope>
    <source>
        <strain evidence="2">ATCC 27142</strain>
    </source>
</reference>
<gene>
    <name evidence="2" type="ORF">FO508_15065</name>
</gene>
<dbReference type="Proteomes" id="UP001182042">
    <property type="component" value="Unassembled WGS sequence"/>
</dbReference>
<proteinExistence type="predicted"/>
<protein>
    <submittedName>
        <fullName evidence="2">Bacitracin ABC transporter permease</fullName>
    </submittedName>
</protein>
<keyword evidence="1" id="KW-0472">Membrane</keyword>
<feature type="transmembrane region" description="Helical" evidence="1">
    <location>
        <begin position="173"/>
        <end position="194"/>
    </location>
</feature>
<name>A0AAE4B8N3_BACPU</name>
<feature type="transmembrane region" description="Helical" evidence="1">
    <location>
        <begin position="99"/>
        <end position="119"/>
    </location>
</feature>
<dbReference type="RefSeq" id="WP_034664391.1">
    <property type="nucleotide sequence ID" value="NZ_CP187658.1"/>
</dbReference>
<comment type="caution">
    <text evidence="2">The sequence shown here is derived from an EMBL/GenBank/DDBJ whole genome shotgun (WGS) entry which is preliminary data.</text>
</comment>
<accession>A0AAE4B8N3</accession>
<dbReference type="EMBL" id="VKQA01000004">
    <property type="protein sequence ID" value="MDR4251646.1"/>
    <property type="molecule type" value="Genomic_DNA"/>
</dbReference>
<keyword evidence="1" id="KW-1133">Transmembrane helix</keyword>
<feature type="transmembrane region" description="Helical" evidence="1">
    <location>
        <begin position="20"/>
        <end position="41"/>
    </location>
</feature>
<evidence type="ECO:0000256" key="1">
    <source>
        <dbReference type="SAM" id="Phobius"/>
    </source>
</evidence>